<reference evidence="2" key="1">
    <citation type="submission" date="2005-08" db="EMBL/GenBank/DDBJ databases">
        <title>Complete sequence of Dechloromonas aromatica RCB.</title>
        <authorList>
            <person name="Salinero K.K."/>
            <person name="Copeland A."/>
            <person name="Lucas S."/>
            <person name="Lapidus A."/>
            <person name="Barry K."/>
            <person name="Detter J.C."/>
            <person name="Glavina T."/>
            <person name="Hammon N."/>
            <person name="Israni S."/>
            <person name="Pitluck S."/>
            <person name="Di Bartolo G."/>
            <person name="Trong S."/>
            <person name="Schmutz J."/>
            <person name="Larimer F."/>
            <person name="Land M."/>
            <person name="Ivanova N."/>
            <person name="Richardson P."/>
        </authorList>
    </citation>
    <scope>NUCLEOTIDE SEQUENCE</scope>
    <source>
        <strain evidence="2">RCB</strain>
    </source>
</reference>
<protein>
    <submittedName>
        <fullName evidence="2">Uncharacterized protein</fullName>
    </submittedName>
</protein>
<dbReference type="KEGG" id="dar:Daro_1963"/>
<dbReference type="AlphaFoldDB" id="Q47EM2"/>
<evidence type="ECO:0000313" key="2">
    <source>
        <dbReference type="EMBL" id="AAZ46709.1"/>
    </source>
</evidence>
<accession>Q47EM2</accession>
<dbReference type="eggNOG" id="ENOG50339ZQ">
    <property type="taxonomic scope" value="Bacteria"/>
</dbReference>
<gene>
    <name evidence="2" type="ordered locus">Daro_1963</name>
</gene>
<keyword evidence="1" id="KW-0472">Membrane</keyword>
<name>Q47EM2_DECAR</name>
<dbReference type="STRING" id="159087.Daro_1963"/>
<keyword evidence="1" id="KW-0812">Transmembrane</keyword>
<dbReference type="EMBL" id="CP000089">
    <property type="protein sequence ID" value="AAZ46709.1"/>
    <property type="molecule type" value="Genomic_DNA"/>
</dbReference>
<feature type="transmembrane region" description="Helical" evidence="1">
    <location>
        <begin position="28"/>
        <end position="56"/>
    </location>
</feature>
<sequence length="65" mass="6861">MNHKNGTRFTLIAESIGQLLDTGIRFGLISGSAIAVAFGQFLLGGILGALAIGIFLRFKRGRVAN</sequence>
<evidence type="ECO:0000256" key="1">
    <source>
        <dbReference type="SAM" id="Phobius"/>
    </source>
</evidence>
<organism evidence="2">
    <name type="scientific">Dechloromonas aromatica (strain RCB)</name>
    <dbReference type="NCBI Taxonomy" id="159087"/>
    <lineage>
        <taxon>Bacteria</taxon>
        <taxon>Pseudomonadati</taxon>
        <taxon>Pseudomonadota</taxon>
        <taxon>Betaproteobacteria</taxon>
        <taxon>Rhodocyclales</taxon>
        <taxon>Azonexaceae</taxon>
        <taxon>Dechloromonas</taxon>
    </lineage>
</organism>
<keyword evidence="1" id="KW-1133">Transmembrane helix</keyword>
<proteinExistence type="predicted"/>
<dbReference type="HOGENOM" id="CLU_2842496_0_0_4"/>